<feature type="chain" id="PRO_5012385855" evidence="2">
    <location>
        <begin position="23"/>
        <end position="241"/>
    </location>
</feature>
<dbReference type="GO" id="GO:0015772">
    <property type="term" value="P:oligosaccharide transport"/>
    <property type="evidence" value="ECO:0007669"/>
    <property type="project" value="TreeGrafter"/>
</dbReference>
<dbReference type="InterPro" id="IPR009331">
    <property type="entry name" value="Oligogalacturonate-sp_porin"/>
</dbReference>
<dbReference type="Proteomes" id="UP000218731">
    <property type="component" value="Chromosome 1"/>
</dbReference>
<evidence type="ECO:0000256" key="2">
    <source>
        <dbReference type="SAM" id="SignalP"/>
    </source>
</evidence>
<proteinExistence type="predicted"/>
<accession>A0A1L7NFN7</accession>
<dbReference type="PANTHER" id="PTHR38105:SF5">
    <property type="entry name" value="OUTER MEMBRANE PROTEIN"/>
    <property type="match status" value="1"/>
</dbReference>
<feature type="signal peptide" evidence="2">
    <location>
        <begin position="1"/>
        <end position="22"/>
    </location>
</feature>
<dbReference type="GO" id="GO:0015288">
    <property type="term" value="F:porin activity"/>
    <property type="evidence" value="ECO:0007669"/>
    <property type="project" value="TreeGrafter"/>
</dbReference>
<protein>
    <submittedName>
        <fullName evidence="3">Porin</fullName>
    </submittedName>
</protein>
<evidence type="ECO:0000313" key="4">
    <source>
        <dbReference type="Proteomes" id="UP000218731"/>
    </source>
</evidence>
<dbReference type="SUPFAM" id="SSF56935">
    <property type="entry name" value="Porins"/>
    <property type="match status" value="1"/>
</dbReference>
<dbReference type="Pfam" id="PF06178">
    <property type="entry name" value="KdgM"/>
    <property type="match status" value="1"/>
</dbReference>
<keyword evidence="1 2" id="KW-0732">Signal</keyword>
<dbReference type="PANTHER" id="PTHR38105">
    <property type="entry name" value="OUTER MEMBRANE PROTEIN-RELATED-RELATED"/>
    <property type="match status" value="1"/>
</dbReference>
<name>A0A1L7NFN7_PSEPU</name>
<dbReference type="Gene3D" id="2.40.160.40">
    <property type="entry name" value="monomeric porin ompg"/>
    <property type="match status" value="1"/>
</dbReference>
<dbReference type="InterPro" id="IPR053713">
    <property type="entry name" value="Bact_OM_Channel_sf"/>
</dbReference>
<reference evidence="3 4" key="1">
    <citation type="submission" date="2015-11" db="EMBL/GenBank/DDBJ databases">
        <title>Complete genome sequencing of a biphenyl-degrading bacterium, Pseudomonas putida KF715 (=NBRC110667).</title>
        <authorList>
            <person name="Suenaga H."/>
            <person name="Fujihara N."/>
            <person name="Watanabe T."/>
            <person name="Hirose J."/>
            <person name="Kimura N."/>
            <person name="Yamazoe A."/>
            <person name="Hosoyama A."/>
            <person name="Shimodaira J."/>
            <person name="Furukawa K."/>
        </authorList>
    </citation>
    <scope>NUCLEOTIDE SEQUENCE [LARGE SCALE GENOMIC DNA]</scope>
    <source>
        <strain evidence="3 4">KF715</strain>
    </source>
</reference>
<dbReference type="RefSeq" id="WP_095115599.1">
    <property type="nucleotide sequence ID" value="NZ_AP015029.1"/>
</dbReference>
<gene>
    <name evidence="3" type="ORF">KF715C_ch36920</name>
</gene>
<organism evidence="3 4">
    <name type="scientific">Pseudomonas putida</name>
    <name type="common">Arthrobacter siderocapsulatus</name>
    <dbReference type="NCBI Taxonomy" id="303"/>
    <lineage>
        <taxon>Bacteria</taxon>
        <taxon>Pseudomonadati</taxon>
        <taxon>Pseudomonadota</taxon>
        <taxon>Gammaproteobacteria</taxon>
        <taxon>Pseudomonadales</taxon>
        <taxon>Pseudomonadaceae</taxon>
        <taxon>Pseudomonas</taxon>
    </lineage>
</organism>
<dbReference type="AlphaFoldDB" id="A0A1L7NFN7"/>
<dbReference type="GO" id="GO:0009279">
    <property type="term" value="C:cell outer membrane"/>
    <property type="evidence" value="ECO:0007669"/>
    <property type="project" value="TreeGrafter"/>
</dbReference>
<dbReference type="EMBL" id="AP015029">
    <property type="protein sequence ID" value="BAW24265.1"/>
    <property type="molecule type" value="Genomic_DNA"/>
</dbReference>
<evidence type="ECO:0000256" key="1">
    <source>
        <dbReference type="ARBA" id="ARBA00022729"/>
    </source>
</evidence>
<evidence type="ECO:0000313" key="3">
    <source>
        <dbReference type="EMBL" id="BAW24265.1"/>
    </source>
</evidence>
<dbReference type="PROSITE" id="PS51257">
    <property type="entry name" value="PROKAR_LIPOPROTEIN"/>
    <property type="match status" value="1"/>
</dbReference>
<sequence length="241" mass="28346">MNNTLRRLIAASTLGLSFYACADSASINYRHGYTEDDSIHSDRIKLSYRKDSGLGFAAEIKYKTAGDREDVAYDNMVNNGHEFTVDYNYKMSPRSTWTPAFQMDSSKDATTYKFGLKYNYKLSDTWYVATRVRHDARSLDRDQVDHSKADRAKDNQNTTRLEGWLGYTPSGPWAFEYQYIHFTTDYIRYDNKKQDYEQNLIIKYKLNKQWAPFMEVGDIKVNSYTDDRQARWRLGIQYNFL</sequence>